<gene>
    <name evidence="2" type="ORF">DERYTH_LOCUS15639</name>
</gene>
<sequence length="151" mass="16809">MFTISSVICGLSNDIWLLLSMRSLEACGASVSQSLERQPADTSLNISDGIGYFETFKSSSDMIRKSLNPFSPLHLLCYPEVTLTLIYFGVATTIVYTQDVLIAKIFIRVYNLSTFKVGFVFFSQGLGYIIGSFIGGHYSDFVLKKETKKNN</sequence>
<keyword evidence="1" id="KW-0812">Transmembrane</keyword>
<evidence type="ECO:0000313" key="3">
    <source>
        <dbReference type="Proteomes" id="UP000789405"/>
    </source>
</evidence>
<keyword evidence="3" id="KW-1185">Reference proteome</keyword>
<feature type="transmembrane region" description="Helical" evidence="1">
    <location>
        <begin position="119"/>
        <end position="138"/>
    </location>
</feature>
<dbReference type="InterPro" id="IPR036259">
    <property type="entry name" value="MFS_trans_sf"/>
</dbReference>
<feature type="transmembrane region" description="Helical" evidence="1">
    <location>
        <begin position="85"/>
        <end position="107"/>
    </location>
</feature>
<keyword evidence="1" id="KW-1133">Transmembrane helix</keyword>
<evidence type="ECO:0000313" key="2">
    <source>
        <dbReference type="EMBL" id="CAG8736801.1"/>
    </source>
</evidence>
<evidence type="ECO:0000256" key="1">
    <source>
        <dbReference type="SAM" id="Phobius"/>
    </source>
</evidence>
<dbReference type="SUPFAM" id="SSF103473">
    <property type="entry name" value="MFS general substrate transporter"/>
    <property type="match status" value="1"/>
</dbReference>
<proteinExistence type="predicted"/>
<organism evidence="2 3">
    <name type="scientific">Dentiscutata erythropus</name>
    <dbReference type="NCBI Taxonomy" id="1348616"/>
    <lineage>
        <taxon>Eukaryota</taxon>
        <taxon>Fungi</taxon>
        <taxon>Fungi incertae sedis</taxon>
        <taxon>Mucoromycota</taxon>
        <taxon>Glomeromycotina</taxon>
        <taxon>Glomeromycetes</taxon>
        <taxon>Diversisporales</taxon>
        <taxon>Gigasporaceae</taxon>
        <taxon>Dentiscutata</taxon>
    </lineage>
</organism>
<feature type="non-terminal residue" evidence="2">
    <location>
        <position position="1"/>
    </location>
</feature>
<name>A0A9N9IJ08_9GLOM</name>
<protein>
    <submittedName>
        <fullName evidence="2">5550_t:CDS:1</fullName>
    </submittedName>
</protein>
<dbReference type="OrthoDB" id="440553at2759"/>
<reference evidence="2" key="1">
    <citation type="submission" date="2021-06" db="EMBL/GenBank/DDBJ databases">
        <authorList>
            <person name="Kallberg Y."/>
            <person name="Tangrot J."/>
            <person name="Rosling A."/>
        </authorList>
    </citation>
    <scope>NUCLEOTIDE SEQUENCE</scope>
    <source>
        <strain evidence="2">MA453B</strain>
    </source>
</reference>
<dbReference type="EMBL" id="CAJVPY010012832">
    <property type="protein sequence ID" value="CAG8736801.1"/>
    <property type="molecule type" value="Genomic_DNA"/>
</dbReference>
<dbReference type="Proteomes" id="UP000789405">
    <property type="component" value="Unassembled WGS sequence"/>
</dbReference>
<comment type="caution">
    <text evidence="2">The sequence shown here is derived from an EMBL/GenBank/DDBJ whole genome shotgun (WGS) entry which is preliminary data.</text>
</comment>
<dbReference type="AlphaFoldDB" id="A0A9N9IJ08"/>
<keyword evidence="1" id="KW-0472">Membrane</keyword>
<accession>A0A9N9IJ08</accession>